<dbReference type="InterPro" id="IPR045584">
    <property type="entry name" value="Pilin-like"/>
</dbReference>
<dbReference type="PANTHER" id="PTHR39583:SF2">
    <property type="entry name" value="TYPE II SECRETION SYSTEM PROTEIN J"/>
    <property type="match status" value="1"/>
</dbReference>
<evidence type="ECO:0000313" key="10">
    <source>
        <dbReference type="EMBL" id="MDF8334860.1"/>
    </source>
</evidence>
<dbReference type="NCBIfam" id="TIGR02532">
    <property type="entry name" value="IV_pilin_GFxxxE"/>
    <property type="match status" value="1"/>
</dbReference>
<keyword evidence="6" id="KW-0997">Cell inner membrane</keyword>
<keyword evidence="7" id="KW-0812">Transmembrane</keyword>
<dbReference type="EMBL" id="JAROCY010000017">
    <property type="protein sequence ID" value="MDF8334860.1"/>
    <property type="molecule type" value="Genomic_DNA"/>
</dbReference>
<comment type="similarity">
    <text evidence="2">Belongs to the GSP J family.</text>
</comment>
<dbReference type="Gene3D" id="3.10.610.10">
    <property type="entry name" value="GSPII I/J protein-like"/>
    <property type="match status" value="1"/>
</dbReference>
<evidence type="ECO:0000256" key="1">
    <source>
        <dbReference type="ARBA" id="ARBA00004377"/>
    </source>
</evidence>
<dbReference type="InterPro" id="IPR012902">
    <property type="entry name" value="N_methyl_site"/>
</dbReference>
<sequence>MTMARVPRNGFTLVEMLVALAVFAVIAGGALALLRFSVDAELASRGKTEQVAAMRRFLSVWTADLAQAAARPARDEAGQPHPAFEAGGGSLVLRLTRSGWENLDGAARPSLQKVEWRWTGKALERAGYPFPDGAASDAGSVMLPLAAPPRLRFRMKDGLWQDRWEPERAADLPVAVELLLPQPSGEPLRAVSLVGVNYQ</sequence>
<accession>A0ABT6CP31</accession>
<keyword evidence="4" id="KW-1003">Cell membrane</keyword>
<comment type="caution">
    <text evidence="10">The sequence shown here is derived from an EMBL/GenBank/DDBJ whole genome shotgun (WGS) entry which is preliminary data.</text>
</comment>
<keyword evidence="9" id="KW-0472">Membrane</keyword>
<evidence type="ECO:0000256" key="8">
    <source>
        <dbReference type="ARBA" id="ARBA00022989"/>
    </source>
</evidence>
<protein>
    <recommendedName>
        <fullName evidence="3">Type II secretion system protein J</fullName>
    </recommendedName>
</protein>
<dbReference type="InterPro" id="IPR010055">
    <property type="entry name" value="T2SS_protein-GspJ"/>
</dbReference>
<dbReference type="NCBIfam" id="TIGR01711">
    <property type="entry name" value="gspJ"/>
    <property type="match status" value="1"/>
</dbReference>
<keyword evidence="11" id="KW-1185">Reference proteome</keyword>
<gene>
    <name evidence="10" type="primary">gspJ</name>
    <name evidence="10" type="ORF">POM99_16755</name>
</gene>
<dbReference type="InterPro" id="IPR051621">
    <property type="entry name" value="T2SS_protein_J"/>
</dbReference>
<dbReference type="SUPFAM" id="SSF54523">
    <property type="entry name" value="Pili subunits"/>
    <property type="match status" value="1"/>
</dbReference>
<comment type="subcellular location">
    <subcellularLocation>
        <location evidence="1">Cell inner membrane</location>
        <topology evidence="1">Single-pass membrane protein</topology>
    </subcellularLocation>
</comment>
<dbReference type="PANTHER" id="PTHR39583">
    <property type="entry name" value="TYPE II SECRETION SYSTEM PROTEIN J-RELATED"/>
    <property type="match status" value="1"/>
</dbReference>
<keyword evidence="5" id="KW-0488">Methylation</keyword>
<name>A0ABT6CP31_9SPHN</name>
<dbReference type="RefSeq" id="WP_277279631.1">
    <property type="nucleotide sequence ID" value="NZ_JAROCY010000017.1"/>
</dbReference>
<dbReference type="Proteomes" id="UP001222770">
    <property type="component" value="Unassembled WGS sequence"/>
</dbReference>
<evidence type="ECO:0000313" key="11">
    <source>
        <dbReference type="Proteomes" id="UP001222770"/>
    </source>
</evidence>
<evidence type="ECO:0000256" key="2">
    <source>
        <dbReference type="ARBA" id="ARBA00011084"/>
    </source>
</evidence>
<keyword evidence="8" id="KW-1133">Transmembrane helix</keyword>
<reference evidence="10 11" key="1">
    <citation type="submission" date="2023-03" db="EMBL/GenBank/DDBJ databases">
        <title>Novosphingobium cyanobacteriorum sp. nov., isolated from a eutrophic reservoir during the Microcystis bloom period.</title>
        <authorList>
            <person name="Kang M."/>
            <person name="Le V."/>
            <person name="Ko S.-R."/>
            <person name="Lee S.-A."/>
            <person name="Ahn C.-Y."/>
        </authorList>
    </citation>
    <scope>NUCLEOTIDE SEQUENCE [LARGE SCALE GENOMIC DNA]</scope>
    <source>
        <strain evidence="10 11">HBC54</strain>
    </source>
</reference>
<evidence type="ECO:0000256" key="7">
    <source>
        <dbReference type="ARBA" id="ARBA00022692"/>
    </source>
</evidence>
<evidence type="ECO:0000256" key="6">
    <source>
        <dbReference type="ARBA" id="ARBA00022519"/>
    </source>
</evidence>
<evidence type="ECO:0000256" key="9">
    <source>
        <dbReference type="ARBA" id="ARBA00023136"/>
    </source>
</evidence>
<dbReference type="Pfam" id="PF11612">
    <property type="entry name" value="T2SSJ"/>
    <property type="match status" value="1"/>
</dbReference>
<organism evidence="10 11">
    <name type="scientific">Novosphingobium cyanobacteriorum</name>
    <dbReference type="NCBI Taxonomy" id="3024215"/>
    <lineage>
        <taxon>Bacteria</taxon>
        <taxon>Pseudomonadati</taxon>
        <taxon>Pseudomonadota</taxon>
        <taxon>Alphaproteobacteria</taxon>
        <taxon>Sphingomonadales</taxon>
        <taxon>Sphingomonadaceae</taxon>
        <taxon>Novosphingobium</taxon>
    </lineage>
</organism>
<evidence type="ECO:0000256" key="4">
    <source>
        <dbReference type="ARBA" id="ARBA00022475"/>
    </source>
</evidence>
<evidence type="ECO:0000256" key="5">
    <source>
        <dbReference type="ARBA" id="ARBA00022481"/>
    </source>
</evidence>
<dbReference type="Pfam" id="PF07963">
    <property type="entry name" value="N_methyl"/>
    <property type="match status" value="1"/>
</dbReference>
<evidence type="ECO:0000256" key="3">
    <source>
        <dbReference type="ARBA" id="ARBA00021539"/>
    </source>
</evidence>
<proteinExistence type="inferred from homology"/>